<dbReference type="EMBL" id="EQ974480">
    <property type="protein sequence ID" value="EEF29192.1"/>
    <property type="molecule type" value="Genomic_DNA"/>
</dbReference>
<organism evidence="1 2">
    <name type="scientific">Ricinus communis</name>
    <name type="common">Castor bean</name>
    <dbReference type="NCBI Taxonomy" id="3988"/>
    <lineage>
        <taxon>Eukaryota</taxon>
        <taxon>Viridiplantae</taxon>
        <taxon>Streptophyta</taxon>
        <taxon>Embryophyta</taxon>
        <taxon>Tracheophyta</taxon>
        <taxon>Spermatophyta</taxon>
        <taxon>Magnoliopsida</taxon>
        <taxon>eudicotyledons</taxon>
        <taxon>Gunneridae</taxon>
        <taxon>Pentapetalae</taxon>
        <taxon>rosids</taxon>
        <taxon>fabids</taxon>
        <taxon>Malpighiales</taxon>
        <taxon>Euphorbiaceae</taxon>
        <taxon>Acalyphoideae</taxon>
        <taxon>Acalypheae</taxon>
        <taxon>Ricinus</taxon>
    </lineage>
</organism>
<dbReference type="Proteomes" id="UP000008311">
    <property type="component" value="Unassembled WGS sequence"/>
</dbReference>
<accession>B9T4N1</accession>
<dbReference type="PANTHER" id="PTHR33199:SF4">
    <property type="entry name" value="OS02G0736300 PROTEIN"/>
    <property type="match status" value="1"/>
</dbReference>
<dbReference type="GO" id="GO:0006952">
    <property type="term" value="P:defense response"/>
    <property type="evidence" value="ECO:0007669"/>
    <property type="project" value="InterPro"/>
</dbReference>
<dbReference type="eggNOG" id="ENOG502QRGU">
    <property type="taxonomic scope" value="Eukaryota"/>
</dbReference>
<dbReference type="AlphaFoldDB" id="B9T4N1"/>
<keyword evidence="2" id="KW-1185">Reference proteome</keyword>
<protein>
    <recommendedName>
        <fullName evidence="3">MACPF domain-containing protein</fullName>
    </recommendedName>
</protein>
<dbReference type="STRING" id="3988.B9T4N1"/>
<dbReference type="InterPro" id="IPR044663">
    <property type="entry name" value="CAD1/NSL1-like"/>
</dbReference>
<evidence type="ECO:0008006" key="3">
    <source>
        <dbReference type="Google" id="ProtNLM"/>
    </source>
</evidence>
<evidence type="ECO:0000313" key="2">
    <source>
        <dbReference type="Proteomes" id="UP000008311"/>
    </source>
</evidence>
<sequence>MSDLRYFLDFQSHKSWAPIHNDLPLGPTTNMASTSPALRFNLMGPKLYVNTTQVMVGKRPVTGMRFYLEGMKGNRLAIHLQHLSNTPTMLENIIDETNFWRGSEETNDVGFIEAISRKQFSHICTAPVKYNPRWTTRKDVTYIVTGAQLHIKKHDTKNVLHLRLLYSKVSNSLLVKSRWDQVSSEYSQKSSGLLSTLSTSISGANPAKEKPSQAVVVDSSVFPSGPPVQTQKLLKFVDISQLCRGPQNSPGHWLVTGAKLDMERGKICLQVKFSLLNICSS</sequence>
<name>B9T4N1_RICCO</name>
<evidence type="ECO:0000313" key="1">
    <source>
        <dbReference type="EMBL" id="EEF29192.1"/>
    </source>
</evidence>
<reference evidence="2" key="1">
    <citation type="journal article" date="2010" name="Nat. Biotechnol.">
        <title>Draft genome sequence of the oilseed species Ricinus communis.</title>
        <authorList>
            <person name="Chan A.P."/>
            <person name="Crabtree J."/>
            <person name="Zhao Q."/>
            <person name="Lorenzi H."/>
            <person name="Orvis J."/>
            <person name="Puiu D."/>
            <person name="Melake-Berhan A."/>
            <person name="Jones K.M."/>
            <person name="Redman J."/>
            <person name="Chen G."/>
            <person name="Cahoon E.B."/>
            <person name="Gedil M."/>
            <person name="Stanke M."/>
            <person name="Haas B.J."/>
            <person name="Wortman J.R."/>
            <person name="Fraser-Liggett C.M."/>
            <person name="Ravel J."/>
            <person name="Rabinowicz P.D."/>
        </authorList>
    </citation>
    <scope>NUCLEOTIDE SEQUENCE [LARGE SCALE GENOMIC DNA]</scope>
    <source>
        <strain evidence="2">cv. Hale</strain>
    </source>
</reference>
<dbReference type="PANTHER" id="PTHR33199">
    <property type="entry name" value="MACPF DOMAIN-CONTAINING PROTEIN CAD1"/>
    <property type="match status" value="1"/>
</dbReference>
<dbReference type="GO" id="GO:2000031">
    <property type="term" value="P:regulation of salicylic acid mediated signaling pathway"/>
    <property type="evidence" value="ECO:0007669"/>
    <property type="project" value="InterPro"/>
</dbReference>
<gene>
    <name evidence="1" type="ORF">RCOM_0053610</name>
</gene>
<dbReference type="GO" id="GO:0012501">
    <property type="term" value="P:programmed cell death"/>
    <property type="evidence" value="ECO:0007669"/>
    <property type="project" value="InterPro"/>
</dbReference>
<dbReference type="InParanoid" id="B9T4N1"/>
<proteinExistence type="predicted"/>